<dbReference type="PIRSF" id="PIRSF000164">
    <property type="entry name" value="DHO_oxidase"/>
    <property type="match status" value="1"/>
</dbReference>
<keyword evidence="4 9" id="KW-0963">Cytoplasm</keyword>
<evidence type="ECO:0000256" key="9">
    <source>
        <dbReference type="HAMAP-Rule" id="MF_00224"/>
    </source>
</evidence>
<dbReference type="InterPro" id="IPR005720">
    <property type="entry name" value="Dihydroorotate_DH_cat"/>
</dbReference>
<dbReference type="InterPro" id="IPR013785">
    <property type="entry name" value="Aldolase_TIM"/>
</dbReference>
<feature type="binding site" evidence="9">
    <location>
        <position position="44"/>
    </location>
    <ligand>
        <name>FMN</name>
        <dbReference type="ChEBI" id="CHEBI:58210"/>
    </ligand>
</feature>
<dbReference type="InterPro" id="IPR012135">
    <property type="entry name" value="Dihydroorotate_DH_1_2"/>
</dbReference>
<dbReference type="InterPro" id="IPR001295">
    <property type="entry name" value="Dihydroorotate_DH_CS"/>
</dbReference>
<dbReference type="UniPathway" id="UPA00070"/>
<feature type="binding site" evidence="9">
    <location>
        <position position="68"/>
    </location>
    <ligand>
        <name>substrate</name>
    </ligand>
</feature>
<dbReference type="InterPro" id="IPR050074">
    <property type="entry name" value="DHO_dehydrogenase"/>
</dbReference>
<feature type="binding site" evidence="9">
    <location>
        <begin position="265"/>
        <end position="266"/>
    </location>
    <ligand>
        <name>FMN</name>
        <dbReference type="ChEBI" id="CHEBI:58210"/>
    </ligand>
</feature>
<keyword evidence="12" id="KW-1185">Reference proteome</keyword>
<keyword evidence="6 9" id="KW-0288">FMN</keyword>
<feature type="binding site" evidence="9">
    <location>
        <begin position="92"/>
        <end position="96"/>
    </location>
    <ligand>
        <name>substrate</name>
    </ligand>
</feature>
<dbReference type="SUPFAM" id="SSF51395">
    <property type="entry name" value="FMN-linked oxidoreductases"/>
    <property type="match status" value="1"/>
</dbReference>
<gene>
    <name evidence="9 11" type="primary">pyrD</name>
    <name evidence="11" type="ORF">Spb1_16440</name>
</gene>
<keyword evidence="5 9" id="KW-0285">Flavoprotein</keyword>
<feature type="binding site" evidence="9">
    <location>
        <position position="213"/>
    </location>
    <ligand>
        <name>FMN</name>
        <dbReference type="ChEBI" id="CHEBI:58210"/>
    </ligand>
</feature>
<comment type="similarity">
    <text evidence="3 9">Belongs to the dihydroorotate dehydrogenase family. Type 1 subfamily.</text>
</comment>
<evidence type="ECO:0000256" key="6">
    <source>
        <dbReference type="ARBA" id="ARBA00022643"/>
    </source>
</evidence>
<dbReference type="PANTHER" id="PTHR48109">
    <property type="entry name" value="DIHYDROOROTATE DEHYDROGENASE (QUINONE), MITOCHONDRIAL-RELATED"/>
    <property type="match status" value="1"/>
</dbReference>
<evidence type="ECO:0000256" key="4">
    <source>
        <dbReference type="ARBA" id="ARBA00022490"/>
    </source>
</evidence>
<dbReference type="Gene3D" id="3.20.20.70">
    <property type="entry name" value="Aldolase class I"/>
    <property type="match status" value="1"/>
</dbReference>
<feature type="active site" description="Nucleophile" evidence="9">
    <location>
        <position position="153"/>
    </location>
</feature>
<feature type="binding site" evidence="9">
    <location>
        <position position="187"/>
    </location>
    <ligand>
        <name>FMN</name>
        <dbReference type="ChEBI" id="CHEBI:58210"/>
    </ligand>
</feature>
<evidence type="ECO:0000256" key="1">
    <source>
        <dbReference type="ARBA" id="ARBA00004496"/>
    </source>
</evidence>
<feature type="binding site" evidence="9">
    <location>
        <position position="122"/>
    </location>
    <ligand>
        <name>FMN</name>
        <dbReference type="ChEBI" id="CHEBI:58210"/>
    </ligand>
</feature>
<reference evidence="11 12" key="1">
    <citation type="submission" date="2019-02" db="EMBL/GenBank/DDBJ databases">
        <title>Deep-cultivation of Planctomycetes and their phenomic and genomic characterization uncovers novel biology.</title>
        <authorList>
            <person name="Wiegand S."/>
            <person name="Jogler M."/>
            <person name="Boedeker C."/>
            <person name="Pinto D."/>
            <person name="Vollmers J."/>
            <person name="Rivas-Marin E."/>
            <person name="Kohn T."/>
            <person name="Peeters S.H."/>
            <person name="Heuer A."/>
            <person name="Rast P."/>
            <person name="Oberbeckmann S."/>
            <person name="Bunk B."/>
            <person name="Jeske O."/>
            <person name="Meyerdierks A."/>
            <person name="Storesund J.E."/>
            <person name="Kallscheuer N."/>
            <person name="Luecker S."/>
            <person name="Lage O.M."/>
            <person name="Pohl T."/>
            <person name="Merkel B.J."/>
            <person name="Hornburger P."/>
            <person name="Mueller R.-W."/>
            <person name="Bruemmer F."/>
            <person name="Labrenz M."/>
            <person name="Spormann A.M."/>
            <person name="Op den Camp H."/>
            <person name="Overmann J."/>
            <person name="Amann R."/>
            <person name="Jetten M.S.M."/>
            <person name="Mascher T."/>
            <person name="Medema M.H."/>
            <person name="Devos D.P."/>
            <person name="Kaster A.-K."/>
            <person name="Ovreas L."/>
            <person name="Rohde M."/>
            <person name="Galperin M.Y."/>
            <person name="Jogler C."/>
        </authorList>
    </citation>
    <scope>NUCLEOTIDE SEQUENCE [LARGE SCALE GENOMIC DNA]</scope>
    <source>
        <strain evidence="11 12">Spb1</strain>
    </source>
</reference>
<dbReference type="GO" id="GO:0044205">
    <property type="term" value="P:'de novo' UMP biosynthetic process"/>
    <property type="evidence" value="ECO:0007669"/>
    <property type="project" value="UniProtKB-UniRule"/>
</dbReference>
<evidence type="ECO:0000313" key="12">
    <source>
        <dbReference type="Proteomes" id="UP000315349"/>
    </source>
</evidence>
<feature type="binding site" evidence="9">
    <location>
        <begin position="214"/>
        <end position="215"/>
    </location>
    <ligand>
        <name>substrate</name>
    </ligand>
</feature>
<dbReference type="InterPro" id="IPR049622">
    <property type="entry name" value="Dihydroorotate_DH_I"/>
</dbReference>
<dbReference type="CDD" id="cd04740">
    <property type="entry name" value="DHOD_1B_like"/>
    <property type="match status" value="1"/>
</dbReference>
<evidence type="ECO:0000256" key="7">
    <source>
        <dbReference type="ARBA" id="ARBA00022975"/>
    </source>
</evidence>
<evidence type="ECO:0000256" key="2">
    <source>
        <dbReference type="ARBA" id="ARBA00004725"/>
    </source>
</evidence>
<proteinExistence type="inferred from homology"/>
<dbReference type="KEGG" id="peh:Spb1_16440"/>
<organism evidence="11 12">
    <name type="scientific">Planctopirus ephydatiae</name>
    <dbReference type="NCBI Taxonomy" id="2528019"/>
    <lineage>
        <taxon>Bacteria</taxon>
        <taxon>Pseudomonadati</taxon>
        <taxon>Planctomycetota</taxon>
        <taxon>Planctomycetia</taxon>
        <taxon>Planctomycetales</taxon>
        <taxon>Planctomycetaceae</taxon>
        <taxon>Planctopirus</taxon>
    </lineage>
</organism>
<dbReference type="InterPro" id="IPR033888">
    <property type="entry name" value="DHOD_1B"/>
</dbReference>
<dbReference type="PANTHER" id="PTHR48109:SF1">
    <property type="entry name" value="DIHYDROOROTATE DEHYDROGENASE (FUMARATE)"/>
    <property type="match status" value="1"/>
</dbReference>
<feature type="binding site" evidence="9">
    <location>
        <position position="239"/>
    </location>
    <ligand>
        <name>FMN</name>
        <dbReference type="ChEBI" id="CHEBI:58210"/>
    </ligand>
</feature>
<keyword evidence="7 9" id="KW-0665">Pyrimidine biosynthesis</keyword>
<sequence>MTPGSNRVSFIKKSSVMSLTSNLPVSLNVQLGRLSLKNPILVASGTFGYAREMSAFVDYAQLGGIIPKTVTREPRAGNPPPRTVETTAGLLNSIGLDNDGIEVFITKHLEALSLLPTALIVNIAGKSTDDFVVMARRLDEFNAIHALELNISCPNVSGGVDYGTNPTMTAEVVAAVRQATSKPIIAKLTPNVTSVVEIARAAASAGADALSLVNTFQGFAVDWKTGEPRLGNGLGGLSGPAIKPLALRIVWQVAQAVDCPIIGVGGIQSLDDVLEFLVCGATAVQVGTANFYNPSLSSQLTSGLEEVLQDRGCSRVQELIKTVKVPKNQRKTC</sequence>
<evidence type="ECO:0000256" key="8">
    <source>
        <dbReference type="ARBA" id="ARBA00023002"/>
    </source>
</evidence>
<comment type="function">
    <text evidence="9">Catalyzes the conversion of dihydroorotate to orotate.</text>
</comment>
<name>A0A518GMD2_9PLAN</name>
<comment type="subcellular location">
    <subcellularLocation>
        <location evidence="1 9">Cytoplasm</location>
    </subcellularLocation>
</comment>
<feature type="binding site" evidence="9">
    <location>
        <begin position="68"/>
        <end position="69"/>
    </location>
    <ligand>
        <name>FMN</name>
        <dbReference type="ChEBI" id="CHEBI:58210"/>
    </ligand>
</feature>
<dbReference type="Pfam" id="PF01180">
    <property type="entry name" value="DHO_dh"/>
    <property type="match status" value="1"/>
</dbReference>
<comment type="cofactor">
    <cofactor evidence="9">
        <name>FMN</name>
        <dbReference type="ChEBI" id="CHEBI:58210"/>
    </cofactor>
    <text evidence="9">Binds 1 FMN per subunit.</text>
</comment>
<evidence type="ECO:0000256" key="5">
    <source>
        <dbReference type="ARBA" id="ARBA00022630"/>
    </source>
</evidence>
<dbReference type="EC" id="1.3.-.-" evidence="9"/>
<evidence type="ECO:0000313" key="11">
    <source>
        <dbReference type="EMBL" id="QDV29729.1"/>
    </source>
</evidence>
<dbReference type="InterPro" id="IPR024920">
    <property type="entry name" value="Dihydroorotate_DH_1"/>
</dbReference>
<dbReference type="EMBL" id="CP036299">
    <property type="protein sequence ID" value="QDV29729.1"/>
    <property type="molecule type" value="Genomic_DNA"/>
</dbReference>
<dbReference type="PROSITE" id="PS00912">
    <property type="entry name" value="DHODEHASE_2"/>
    <property type="match status" value="1"/>
</dbReference>
<dbReference type="Proteomes" id="UP000315349">
    <property type="component" value="Chromosome"/>
</dbReference>
<dbReference type="HAMAP" id="MF_00224">
    <property type="entry name" value="DHO_dh_type1"/>
    <property type="match status" value="1"/>
</dbReference>
<dbReference type="GO" id="GO:0005737">
    <property type="term" value="C:cytoplasm"/>
    <property type="evidence" value="ECO:0007669"/>
    <property type="project" value="UniProtKB-SubCell"/>
</dbReference>
<accession>A0A518GMD2</accession>
<keyword evidence="8 9" id="KW-0560">Oxidoreductase</keyword>
<dbReference type="GO" id="GO:0004152">
    <property type="term" value="F:dihydroorotate dehydrogenase activity"/>
    <property type="evidence" value="ECO:0007669"/>
    <property type="project" value="UniProtKB-UniRule"/>
</dbReference>
<comment type="pathway">
    <text evidence="2 9">Pyrimidine metabolism; UMP biosynthesis via de novo pathway.</text>
</comment>
<protein>
    <recommendedName>
        <fullName evidence="9">Dihydroorotate dehydrogenase</fullName>
        <shortName evidence="9">DHOD</shortName>
        <shortName evidence="9">DHODase</shortName>
        <shortName evidence="9">DHOdehase</shortName>
        <ecNumber evidence="9">1.3.-.-</ecNumber>
    </recommendedName>
</protein>
<evidence type="ECO:0000259" key="10">
    <source>
        <dbReference type="Pfam" id="PF01180"/>
    </source>
</evidence>
<evidence type="ECO:0000256" key="3">
    <source>
        <dbReference type="ARBA" id="ARBA00008008"/>
    </source>
</evidence>
<dbReference type="OrthoDB" id="9794954at2"/>
<feature type="domain" description="Dihydroorotate dehydrogenase catalytic" evidence="10">
    <location>
        <begin position="27"/>
        <end position="308"/>
    </location>
</feature>
<feature type="binding site" evidence="9">
    <location>
        <begin position="287"/>
        <end position="288"/>
    </location>
    <ligand>
        <name>FMN</name>
        <dbReference type="ChEBI" id="CHEBI:58210"/>
    </ligand>
</feature>
<dbReference type="PROSITE" id="PS00911">
    <property type="entry name" value="DHODEHASE_1"/>
    <property type="match status" value="1"/>
</dbReference>
<dbReference type="AlphaFoldDB" id="A0A518GMD2"/>
<dbReference type="FunFam" id="3.20.20.70:FF:000027">
    <property type="entry name" value="Dihydropyrimidine dehydrogenase [NADP(+)]"/>
    <property type="match status" value="1"/>
</dbReference>
<dbReference type="NCBIfam" id="NF005574">
    <property type="entry name" value="PRK07259.1"/>
    <property type="match status" value="1"/>
</dbReference>
<dbReference type="GO" id="GO:0006207">
    <property type="term" value="P:'de novo' pyrimidine nucleobase biosynthetic process"/>
    <property type="evidence" value="ECO:0007669"/>
    <property type="project" value="InterPro"/>
</dbReference>
<comment type="catalytic activity">
    <reaction evidence="9">
        <text>(S)-dihydroorotate + A = orotate + AH2</text>
        <dbReference type="Rhea" id="RHEA:18073"/>
        <dbReference type="ChEBI" id="CHEBI:13193"/>
        <dbReference type="ChEBI" id="CHEBI:17499"/>
        <dbReference type="ChEBI" id="CHEBI:30839"/>
        <dbReference type="ChEBI" id="CHEBI:30864"/>
    </reaction>
</comment>
<feature type="binding site" evidence="9">
    <location>
        <position position="150"/>
    </location>
    <ligand>
        <name>substrate</name>
    </ligand>
</feature>
<feature type="binding site" evidence="9">
    <location>
        <position position="150"/>
    </location>
    <ligand>
        <name>FMN</name>
        <dbReference type="ChEBI" id="CHEBI:58210"/>
    </ligand>
</feature>
<dbReference type="NCBIfam" id="TIGR01037">
    <property type="entry name" value="pyrD_sub1_fam"/>
    <property type="match status" value="1"/>
</dbReference>